<keyword evidence="2" id="KW-0413">Isomerase</keyword>
<dbReference type="SUPFAM" id="SSF55331">
    <property type="entry name" value="Tautomerase/MIF"/>
    <property type="match status" value="1"/>
</dbReference>
<evidence type="ECO:0000313" key="5">
    <source>
        <dbReference type="Proteomes" id="UP001194539"/>
    </source>
</evidence>
<dbReference type="InterPro" id="IPR004370">
    <property type="entry name" value="4-OT-like_dom"/>
</dbReference>
<evidence type="ECO:0000256" key="2">
    <source>
        <dbReference type="ARBA" id="ARBA00023235"/>
    </source>
</evidence>
<dbReference type="PANTHER" id="PTHR35530">
    <property type="entry name" value="TAUTOMERASE-RELATED"/>
    <property type="match status" value="1"/>
</dbReference>
<dbReference type="PANTHER" id="PTHR35530:SF1">
    <property type="entry name" value="2-HYDROXYMUCONATE TAUTOMERASE"/>
    <property type="match status" value="1"/>
</dbReference>
<evidence type="ECO:0000313" key="4">
    <source>
        <dbReference type="EMBL" id="MBH5386310.1"/>
    </source>
</evidence>
<evidence type="ECO:0000256" key="1">
    <source>
        <dbReference type="ARBA" id="ARBA00006723"/>
    </source>
</evidence>
<keyword evidence="5" id="KW-1185">Reference proteome</keyword>
<dbReference type="EMBL" id="JACEGD010000007">
    <property type="protein sequence ID" value="MBH5386310.1"/>
    <property type="molecule type" value="Genomic_DNA"/>
</dbReference>
<organism evidence="4 5">
    <name type="scientific">Bradyrhizobium diversitatis</name>
    <dbReference type="NCBI Taxonomy" id="2755406"/>
    <lineage>
        <taxon>Bacteria</taxon>
        <taxon>Pseudomonadati</taxon>
        <taxon>Pseudomonadota</taxon>
        <taxon>Alphaproteobacteria</taxon>
        <taxon>Hyphomicrobiales</taxon>
        <taxon>Nitrobacteraceae</taxon>
        <taxon>Bradyrhizobium</taxon>
    </lineage>
</organism>
<feature type="domain" description="4-oxalocrotonate tautomerase-like" evidence="3">
    <location>
        <begin position="17"/>
        <end position="71"/>
    </location>
</feature>
<dbReference type="NCBIfam" id="NF002571">
    <property type="entry name" value="PRK02220.1"/>
    <property type="match status" value="1"/>
</dbReference>
<name>A0ABS0NZJ6_9BRAD</name>
<proteinExistence type="inferred from homology"/>
<gene>
    <name evidence="4" type="ORF">H1B27_08430</name>
</gene>
<dbReference type="Gene3D" id="3.30.429.10">
    <property type="entry name" value="Macrophage Migration Inhibitory Factor"/>
    <property type="match status" value="1"/>
</dbReference>
<dbReference type="Pfam" id="PF01361">
    <property type="entry name" value="Tautomerase"/>
    <property type="match status" value="1"/>
</dbReference>
<accession>A0ABS0NZJ6</accession>
<comment type="similarity">
    <text evidence="1">Belongs to the 4-oxalocrotonate tautomerase family.</text>
</comment>
<reference evidence="4 5" key="1">
    <citation type="submission" date="2020-07" db="EMBL/GenBank/DDBJ databases">
        <title>Bradyrhizobium diversity isolated from nodules of indigenous legumes of Western Australia.</title>
        <authorList>
            <person name="Klepa M.S."/>
        </authorList>
    </citation>
    <scope>NUCLEOTIDE SEQUENCE [LARGE SCALE GENOMIC DNA]</scope>
    <source>
        <strain evidence="4 5">CNPSo 4019</strain>
    </source>
</reference>
<sequence length="81" mass="9300">MGIRRAAHPTRRRNLMPFVVVEMWEGRTVEQKRRLVKAITNAMVEEAACKPDHLHVVIHETPKDSWGRAGVLGIDMVEDKK</sequence>
<protein>
    <submittedName>
        <fullName evidence="4">Tautomerase family protein</fullName>
    </submittedName>
</protein>
<dbReference type="Proteomes" id="UP001194539">
    <property type="component" value="Unassembled WGS sequence"/>
</dbReference>
<evidence type="ECO:0000259" key="3">
    <source>
        <dbReference type="Pfam" id="PF01361"/>
    </source>
</evidence>
<comment type="caution">
    <text evidence="4">The sequence shown here is derived from an EMBL/GenBank/DDBJ whole genome shotgun (WGS) entry which is preliminary data.</text>
</comment>
<dbReference type="InterPro" id="IPR014347">
    <property type="entry name" value="Tautomerase/MIF_sf"/>
</dbReference>